<sequence length="340" mass="36432">MPIPTRTLGGVTVSAIGFGCTAVAGAYGAIANEEKFKVFDAALEMGCTMWDTADRYGDSEVTIGEWFKYSGKRADIFLATKVGTCIEDGKPAVNGKPEYIRAAIEKSLGRLQVDYVDLLYLHRADTRTPIELSVGAMAEFVKDGKVKLLGLSEPSVNTLRRAHAVHPISAIQVEYSALTLDVEDPKIGVLAAARELGITVVAYSPLGRSLLTGRFRSPSDFGGAKDIRTMIPKFSAANFPHILKVADALAALGTEKYAGASSGQIALAWLLAQGTDIIPIPGTKSVKYLEQNAAAASSIELAEEDVVAIRKLAEEARGQIRGERYPPGHSKELYCETPEL</sequence>
<dbReference type="EMBL" id="DF849943">
    <property type="protein sequence ID" value="GAT60409.1"/>
    <property type="molecule type" value="Genomic_DNA"/>
</dbReference>
<dbReference type="InterPro" id="IPR023210">
    <property type="entry name" value="NADP_OxRdtase_dom"/>
</dbReference>
<dbReference type="SUPFAM" id="SSF51430">
    <property type="entry name" value="NAD(P)-linked oxidoreductase"/>
    <property type="match status" value="1"/>
</dbReference>
<accession>A0ABQ0MAS8</accession>
<dbReference type="InterPro" id="IPR050791">
    <property type="entry name" value="Aldo-Keto_reductase"/>
</dbReference>
<gene>
    <name evidence="3" type="ORF">MCHLO_16546</name>
</gene>
<dbReference type="Gene3D" id="3.20.20.100">
    <property type="entry name" value="NADP-dependent oxidoreductase domain"/>
    <property type="match status" value="1"/>
</dbReference>
<dbReference type="PROSITE" id="PS51257">
    <property type="entry name" value="PROKAR_LIPOPROTEIN"/>
    <property type="match status" value="1"/>
</dbReference>
<evidence type="ECO:0000313" key="3">
    <source>
        <dbReference type="EMBL" id="GAT60409.1"/>
    </source>
</evidence>
<evidence type="ECO:0000313" key="4">
    <source>
        <dbReference type="Proteomes" id="UP000815677"/>
    </source>
</evidence>
<reference evidence="3" key="1">
    <citation type="submission" date="2014-09" db="EMBL/GenBank/DDBJ databases">
        <title>Genome sequence of the luminous mushroom Mycena chlorophos for searching fungal bioluminescence genes.</title>
        <authorList>
            <person name="Tanaka Y."/>
            <person name="Kasuga D."/>
            <person name="Oba Y."/>
            <person name="Hase S."/>
            <person name="Sato K."/>
            <person name="Oba Y."/>
            <person name="Sakakibara Y."/>
        </authorList>
    </citation>
    <scope>NUCLEOTIDE SEQUENCE</scope>
</reference>
<feature type="domain" description="NADP-dependent oxidoreductase" evidence="2">
    <location>
        <begin position="15"/>
        <end position="313"/>
    </location>
</feature>
<organism evidence="3 4">
    <name type="scientific">Mycena chlorophos</name>
    <name type="common">Agaric fungus</name>
    <name type="synonym">Agaricus chlorophos</name>
    <dbReference type="NCBI Taxonomy" id="658473"/>
    <lineage>
        <taxon>Eukaryota</taxon>
        <taxon>Fungi</taxon>
        <taxon>Dikarya</taxon>
        <taxon>Basidiomycota</taxon>
        <taxon>Agaricomycotina</taxon>
        <taxon>Agaricomycetes</taxon>
        <taxon>Agaricomycetidae</taxon>
        <taxon>Agaricales</taxon>
        <taxon>Marasmiineae</taxon>
        <taxon>Mycenaceae</taxon>
        <taxon>Mycena</taxon>
    </lineage>
</organism>
<name>A0ABQ0MAS8_MYCCL</name>
<proteinExistence type="predicted"/>
<evidence type="ECO:0000256" key="1">
    <source>
        <dbReference type="ARBA" id="ARBA00023002"/>
    </source>
</evidence>
<dbReference type="PANTHER" id="PTHR43625">
    <property type="entry name" value="AFLATOXIN B1 ALDEHYDE REDUCTASE"/>
    <property type="match status" value="1"/>
</dbReference>
<keyword evidence="4" id="KW-1185">Reference proteome</keyword>
<dbReference type="Proteomes" id="UP000815677">
    <property type="component" value="Unassembled WGS sequence"/>
</dbReference>
<dbReference type="InterPro" id="IPR036812">
    <property type="entry name" value="NAD(P)_OxRdtase_dom_sf"/>
</dbReference>
<evidence type="ECO:0000259" key="2">
    <source>
        <dbReference type="Pfam" id="PF00248"/>
    </source>
</evidence>
<dbReference type="Pfam" id="PF00248">
    <property type="entry name" value="Aldo_ket_red"/>
    <property type="match status" value="1"/>
</dbReference>
<protein>
    <recommendedName>
        <fullName evidence="2">NADP-dependent oxidoreductase domain-containing protein</fullName>
    </recommendedName>
</protein>
<dbReference type="PANTHER" id="PTHR43625:SF40">
    <property type="entry name" value="ALDO-KETO REDUCTASE YAKC [NADP(+)]"/>
    <property type="match status" value="1"/>
</dbReference>
<keyword evidence="1" id="KW-0560">Oxidoreductase</keyword>